<reference evidence="6" key="2">
    <citation type="submission" date="2020-09" db="EMBL/GenBank/DDBJ databases">
        <authorList>
            <person name="Sun Q."/>
            <person name="Zhou Y."/>
        </authorList>
    </citation>
    <scope>NUCLEOTIDE SEQUENCE</scope>
    <source>
        <strain evidence="6">CGMCC 1.15388</strain>
    </source>
</reference>
<dbReference type="RefSeq" id="WP_188682592.1">
    <property type="nucleotide sequence ID" value="NZ_BMIS01000002.1"/>
</dbReference>
<dbReference type="GO" id="GO:0043565">
    <property type="term" value="F:sequence-specific DNA binding"/>
    <property type="evidence" value="ECO:0007669"/>
    <property type="project" value="InterPro"/>
</dbReference>
<reference evidence="6" key="1">
    <citation type="journal article" date="2014" name="Int. J. Syst. Evol. Microbiol.">
        <title>Complete genome sequence of Corynebacterium casei LMG S-19264T (=DSM 44701T), isolated from a smear-ripened cheese.</title>
        <authorList>
            <consortium name="US DOE Joint Genome Institute (JGI-PGF)"/>
            <person name="Walter F."/>
            <person name="Albersmeier A."/>
            <person name="Kalinowski J."/>
            <person name="Ruckert C."/>
        </authorList>
    </citation>
    <scope>NUCLEOTIDE SEQUENCE</scope>
    <source>
        <strain evidence="6">CGMCC 1.15388</strain>
    </source>
</reference>
<keyword evidence="2" id="KW-0238">DNA-binding</keyword>
<evidence type="ECO:0000313" key="6">
    <source>
        <dbReference type="EMBL" id="GGE61373.1"/>
    </source>
</evidence>
<dbReference type="InterPro" id="IPR036390">
    <property type="entry name" value="WH_DNA-bd_sf"/>
</dbReference>
<comment type="caution">
    <text evidence="6">The sequence shown here is derived from an EMBL/GenBank/DDBJ whole genome shotgun (WGS) entry which is preliminary data.</text>
</comment>
<dbReference type="Pfam" id="PF13404">
    <property type="entry name" value="HTH_AsnC-type"/>
    <property type="match status" value="1"/>
</dbReference>
<dbReference type="Gene3D" id="3.30.70.920">
    <property type="match status" value="1"/>
</dbReference>
<evidence type="ECO:0000256" key="1">
    <source>
        <dbReference type="ARBA" id="ARBA00023015"/>
    </source>
</evidence>
<dbReference type="PANTHER" id="PTHR30154:SF34">
    <property type="entry name" value="TRANSCRIPTIONAL REGULATOR AZLB"/>
    <property type="match status" value="1"/>
</dbReference>
<evidence type="ECO:0000259" key="4">
    <source>
        <dbReference type="Pfam" id="PF01037"/>
    </source>
</evidence>
<evidence type="ECO:0000313" key="7">
    <source>
        <dbReference type="Proteomes" id="UP000633136"/>
    </source>
</evidence>
<evidence type="ECO:0000259" key="5">
    <source>
        <dbReference type="Pfam" id="PF13404"/>
    </source>
</evidence>
<feature type="domain" description="Transcription regulator AsnC/Lrp ligand binding" evidence="4">
    <location>
        <begin position="66"/>
        <end position="130"/>
    </location>
</feature>
<dbReference type="Pfam" id="PF01037">
    <property type="entry name" value="AsnC_trans_reg"/>
    <property type="match status" value="1"/>
</dbReference>
<keyword evidence="1" id="KW-0805">Transcription regulation</keyword>
<dbReference type="Gene3D" id="1.10.10.10">
    <property type="entry name" value="Winged helix-like DNA-binding domain superfamily/Winged helix DNA-binding domain"/>
    <property type="match status" value="1"/>
</dbReference>
<dbReference type="AlphaFoldDB" id="A0A917AM00"/>
<protein>
    <recommendedName>
        <fullName evidence="8">DNA-binding transcriptional regulator, Lrp family</fullName>
    </recommendedName>
</protein>
<dbReference type="InterPro" id="IPR036388">
    <property type="entry name" value="WH-like_DNA-bd_sf"/>
</dbReference>
<name>A0A917AM00_9MICC</name>
<dbReference type="PRINTS" id="PR00033">
    <property type="entry name" value="HTHASNC"/>
</dbReference>
<accession>A0A917AM00</accession>
<dbReference type="Proteomes" id="UP000633136">
    <property type="component" value="Unassembled WGS sequence"/>
</dbReference>
<keyword evidence="7" id="KW-1185">Reference proteome</keyword>
<organism evidence="6 7">
    <name type="scientific">Nesterenkonia cremea</name>
    <dbReference type="NCBI Taxonomy" id="1882340"/>
    <lineage>
        <taxon>Bacteria</taxon>
        <taxon>Bacillati</taxon>
        <taxon>Actinomycetota</taxon>
        <taxon>Actinomycetes</taxon>
        <taxon>Micrococcales</taxon>
        <taxon>Micrococcaceae</taxon>
        <taxon>Nesterenkonia</taxon>
    </lineage>
</organism>
<dbReference type="InterPro" id="IPR000485">
    <property type="entry name" value="AsnC-type_HTH_dom"/>
</dbReference>
<dbReference type="SUPFAM" id="SSF46785">
    <property type="entry name" value="Winged helix' DNA-binding domain"/>
    <property type="match status" value="1"/>
</dbReference>
<dbReference type="PANTHER" id="PTHR30154">
    <property type="entry name" value="LEUCINE-RESPONSIVE REGULATORY PROTEIN"/>
    <property type="match status" value="1"/>
</dbReference>
<dbReference type="SMART" id="SM00344">
    <property type="entry name" value="HTH_ASNC"/>
    <property type="match status" value="1"/>
</dbReference>
<evidence type="ECO:0000256" key="2">
    <source>
        <dbReference type="ARBA" id="ARBA00023125"/>
    </source>
</evidence>
<proteinExistence type="predicted"/>
<keyword evidence="3" id="KW-0804">Transcription</keyword>
<sequence length="340" mass="37411">MRLTETDFELVDALQDDVRRPWTELARQLGRSPATVRRRWHSLQEAGAAWFSTYPGPGSGAEFAVVEVVCAPEDVTALASRLAQHPKIMTVSEVTGDIDLLCWVVAEDMTVLREVIRHGIGAAPGVRAVRDAPVTSLYSDGSQWRAGALPGSHHARRTGGSAAAAELSRSIAEPRMGRMTRRLEQDARTSSGALSEELALSPAHTRRLLTRTLQGRILTQRVDLATDGSLFTHAMALHLSVPLQELDRVAHRISRLSDTRLCAAVAGERHNLHVVMWLRSLSGAKAAEEAVLRDEDIRVRGRRTVLHYHKRLGHLFDDAGRHTGVVSWVPSGSVPRTRSR</sequence>
<dbReference type="InterPro" id="IPR019887">
    <property type="entry name" value="Tscrpt_reg_AsnC/Lrp_C"/>
</dbReference>
<evidence type="ECO:0008006" key="8">
    <source>
        <dbReference type="Google" id="ProtNLM"/>
    </source>
</evidence>
<dbReference type="SUPFAM" id="SSF54909">
    <property type="entry name" value="Dimeric alpha+beta barrel"/>
    <property type="match status" value="1"/>
</dbReference>
<dbReference type="GO" id="GO:0005829">
    <property type="term" value="C:cytosol"/>
    <property type="evidence" value="ECO:0007669"/>
    <property type="project" value="TreeGrafter"/>
</dbReference>
<gene>
    <name evidence="6" type="ORF">GCM10011401_05340</name>
</gene>
<dbReference type="GO" id="GO:0043200">
    <property type="term" value="P:response to amino acid"/>
    <property type="evidence" value="ECO:0007669"/>
    <property type="project" value="TreeGrafter"/>
</dbReference>
<dbReference type="EMBL" id="BMIS01000002">
    <property type="protein sequence ID" value="GGE61373.1"/>
    <property type="molecule type" value="Genomic_DNA"/>
</dbReference>
<evidence type="ECO:0000256" key="3">
    <source>
        <dbReference type="ARBA" id="ARBA00023163"/>
    </source>
</evidence>
<dbReference type="InterPro" id="IPR019888">
    <property type="entry name" value="Tscrpt_reg_AsnC-like"/>
</dbReference>
<feature type="domain" description="HTH asnC-type" evidence="5">
    <location>
        <begin position="3"/>
        <end position="43"/>
    </location>
</feature>
<dbReference type="InterPro" id="IPR011008">
    <property type="entry name" value="Dimeric_a/b-barrel"/>
</dbReference>